<keyword evidence="4" id="KW-0812">Transmembrane</keyword>
<dbReference type="PANTHER" id="PTHR47950:SF4">
    <property type="entry name" value="GERANIOL 8-HYDROXYLASE-LIKE"/>
    <property type="match status" value="1"/>
</dbReference>
<dbReference type="Gramene" id="Solyc02g090350.3.1">
    <property type="protein sequence ID" value="Solyc02g090350.3.1"/>
    <property type="gene ID" value="Solyc02g090350.3"/>
</dbReference>
<evidence type="ECO:0000256" key="6">
    <source>
        <dbReference type="ARBA" id="ARBA00022989"/>
    </source>
</evidence>
<dbReference type="GO" id="GO:0020037">
    <property type="term" value="F:heme binding"/>
    <property type="evidence" value="ECO:0007669"/>
    <property type="project" value="InterPro"/>
</dbReference>
<dbReference type="GO" id="GO:0016712">
    <property type="term" value="F:oxidoreductase activity, acting on paired donors, with incorporation or reduction of molecular oxygen, reduced flavin or flavoprotein as one donor, and incorporation of one atom of oxygen"/>
    <property type="evidence" value="ECO:0000318"/>
    <property type="project" value="GO_Central"/>
</dbReference>
<evidence type="ECO:0000256" key="9">
    <source>
        <dbReference type="ARBA" id="ARBA00023033"/>
    </source>
</evidence>
<accession>A0A3Q7F9Y6</accession>
<evidence type="ECO:0000256" key="7">
    <source>
        <dbReference type="ARBA" id="ARBA00023002"/>
    </source>
</evidence>
<dbReference type="PROSITE" id="PS00086">
    <property type="entry name" value="CYTOCHROME_P450"/>
    <property type="match status" value="2"/>
</dbReference>
<reference evidence="12" key="1">
    <citation type="journal article" date="2012" name="Nature">
        <title>The tomato genome sequence provides insights into fleshy fruit evolution.</title>
        <authorList>
            <consortium name="Tomato Genome Consortium"/>
        </authorList>
    </citation>
    <scope>NUCLEOTIDE SEQUENCE [LARGE SCALE GENOMIC DNA]</scope>
    <source>
        <strain evidence="12">cv. Heinz 1706</strain>
    </source>
</reference>
<dbReference type="STRING" id="4081.A0A3Q7F9Y6"/>
<dbReference type="Gene3D" id="1.10.630.10">
    <property type="entry name" value="Cytochrome P450"/>
    <property type="match status" value="2"/>
</dbReference>
<reference evidence="12" key="2">
    <citation type="submission" date="2019-01" db="UniProtKB">
        <authorList>
            <consortium name="EnsemblPlants"/>
        </authorList>
    </citation>
    <scope>IDENTIFICATION</scope>
    <source>
        <strain evidence="12">cv. Heinz 1706</strain>
    </source>
</reference>
<proteinExistence type="inferred from homology"/>
<protein>
    <recommendedName>
        <fullName evidence="14">Geraniol 10-hydroxylase</fullName>
    </recommendedName>
</protein>
<evidence type="ECO:0000256" key="1">
    <source>
        <dbReference type="ARBA" id="ARBA00004370"/>
    </source>
</evidence>
<name>A0A3Q7F9Y6_SOLLC</name>
<dbReference type="PaxDb" id="4081-Solyc02g090350.2.1"/>
<evidence type="ECO:0000256" key="11">
    <source>
        <dbReference type="PIRSR" id="PIRSR602401-1"/>
    </source>
</evidence>
<keyword evidence="9" id="KW-0503">Monooxygenase</keyword>
<evidence type="ECO:0000256" key="3">
    <source>
        <dbReference type="ARBA" id="ARBA00022617"/>
    </source>
</evidence>
<sequence length="958" mass="108225">MDYYCIPLALLFAWTLFQGLNLLVALTSNRSKKLPPGPFPLSIIGNLHLLGIQPHRSLAKLADSHGPIMHLKLGQITTVVISSSDMAKQMLQKQDLAFSSRSIPDTVQVDNFHMFSVVWLPASGPQWRTLRKILNSHIFSVNKLDATQHLRYKKMEELVVYCKRSSQMGEAVDIGGAIFRTMLNLLSNTLISKDLADPYENSGKEFKDLVEGLMIDMGKPNWVDYFPVLKLLDPQGLRRYNSHFGKLLKFFNGLINERMDLRKMNGQKSSDVLDTLLTATEDNPQDIDRKHIATILLDLFNAGTDTSSNVVEWAMTELLRSPDIMKKVQAELVQVLGEGNLMEETDVARLPYLQCIIKETYRMHPPAPFLVPRKVEQDVELCGYTVPKGSKVLINVWAIGRDSTLWEDPLVFNPDRFKDSKLDVRGQDFELIPFGAGRRICPGLPLAIRMVPVLLGTMLNTFKWKIEGDIAPNDMDMQEKFGLTLAKLRPLRAVPPGPFPLPIIGNLHLLGNQPHKSLAKLADSHGAVMRLKLGQITTVVISSSDMAKQVLQKQDSAFSSRSIPDIVKEENFHMFSVGWLPASHPQWRIFRKFMTSHIFSINKLDASHHLRYKKLEELVGYCKKSSQIGEAVDIGGAVFRTMLNLLSNTLFSKDLADPYENSGKEFKELMEGMMKEMGKPKLVDYFPVLKIVHPQGLSRYNSHLGKLLKLFNGFINERLEIRKSPSYQNTDVLDALITSSEQNPQEINHMHIATLCLDLFDAGTDTSSNIVEWAMTELLRSPDIMKRVQAELVQVLGEGNLMEETDVARLPYLQCIIKETYRMHPPAPFLVPRGVEQDVELCGYTVPKDSKVLINVWAIGRDSTFWKDPLVFNPDRFMDSKLDVRGQNFELIPFGAGRRICPGLPLAIRMVPVMLGSLLNTFKWKIEGDIAPNDLDMQEKFGLTLTRLHPLRAVPLPL</sequence>
<evidence type="ECO:0000256" key="8">
    <source>
        <dbReference type="ARBA" id="ARBA00023004"/>
    </source>
</evidence>
<dbReference type="GO" id="GO:0005506">
    <property type="term" value="F:iron ion binding"/>
    <property type="evidence" value="ECO:0007669"/>
    <property type="project" value="InterPro"/>
</dbReference>
<dbReference type="InterPro" id="IPR002401">
    <property type="entry name" value="Cyt_P450_E_grp-I"/>
</dbReference>
<dbReference type="CDD" id="cd11073">
    <property type="entry name" value="CYP76-like"/>
    <property type="match status" value="2"/>
</dbReference>
<dbReference type="EnsemblPlants" id="Solyc02g090350.3.1">
    <property type="protein sequence ID" value="Solyc02g090350.3.1"/>
    <property type="gene ID" value="Solyc02g090350.3"/>
</dbReference>
<dbReference type="PANTHER" id="PTHR47950">
    <property type="entry name" value="CYTOCHROME P450, FAMILY 76, SUBFAMILY C, POLYPEPTIDE 5-RELATED"/>
    <property type="match status" value="1"/>
</dbReference>
<dbReference type="OMA" id="GNIMMEA"/>
<dbReference type="SUPFAM" id="SSF48264">
    <property type="entry name" value="Cytochrome P450"/>
    <property type="match status" value="2"/>
</dbReference>
<dbReference type="FunFam" id="1.10.630.10:FF:000007">
    <property type="entry name" value="Cytochrome P450 76C4"/>
    <property type="match status" value="2"/>
</dbReference>
<feature type="binding site" description="axial binding residue" evidence="11">
    <location>
        <position position="441"/>
    </location>
    <ligand>
        <name>heme</name>
        <dbReference type="ChEBI" id="CHEBI:30413"/>
    </ligand>
    <ligandPart>
        <name>Fe</name>
        <dbReference type="ChEBI" id="CHEBI:18248"/>
    </ligandPart>
</feature>
<keyword evidence="3 11" id="KW-0349">Heme</keyword>
<dbReference type="InterPro" id="IPR017972">
    <property type="entry name" value="Cyt_P450_CS"/>
</dbReference>
<comment type="subcellular location">
    <subcellularLocation>
        <location evidence="1">Membrane</location>
    </subcellularLocation>
</comment>
<evidence type="ECO:0000256" key="10">
    <source>
        <dbReference type="ARBA" id="ARBA00023136"/>
    </source>
</evidence>
<dbReference type="Proteomes" id="UP000004994">
    <property type="component" value="Chromosome 2"/>
</dbReference>
<dbReference type="Pfam" id="PF00067">
    <property type="entry name" value="p450"/>
    <property type="match status" value="2"/>
</dbReference>
<keyword evidence="5 11" id="KW-0479">Metal-binding</keyword>
<keyword evidence="7" id="KW-0560">Oxidoreductase</keyword>
<dbReference type="InterPro" id="IPR036396">
    <property type="entry name" value="Cyt_P450_sf"/>
</dbReference>
<evidence type="ECO:0000313" key="12">
    <source>
        <dbReference type="EnsemblPlants" id="Solyc02g090350.3.1"/>
    </source>
</evidence>
<dbReference type="FunCoup" id="A0A3Q7F9Y6">
    <property type="interactions" value="377"/>
</dbReference>
<keyword evidence="8 11" id="KW-0408">Iron</keyword>
<keyword evidence="6" id="KW-1133">Transmembrane helix</keyword>
<keyword evidence="10" id="KW-0472">Membrane</keyword>
<dbReference type="PRINTS" id="PR00463">
    <property type="entry name" value="EP450I"/>
</dbReference>
<keyword evidence="13" id="KW-1185">Reference proteome</keyword>
<dbReference type="PRINTS" id="PR00385">
    <property type="entry name" value="P450"/>
</dbReference>
<organism evidence="12">
    <name type="scientific">Solanum lycopersicum</name>
    <name type="common">Tomato</name>
    <name type="synonym">Lycopersicon esculentum</name>
    <dbReference type="NCBI Taxonomy" id="4081"/>
    <lineage>
        <taxon>Eukaryota</taxon>
        <taxon>Viridiplantae</taxon>
        <taxon>Streptophyta</taxon>
        <taxon>Embryophyta</taxon>
        <taxon>Tracheophyta</taxon>
        <taxon>Spermatophyta</taxon>
        <taxon>Magnoliopsida</taxon>
        <taxon>eudicotyledons</taxon>
        <taxon>Gunneridae</taxon>
        <taxon>Pentapetalae</taxon>
        <taxon>asterids</taxon>
        <taxon>lamiids</taxon>
        <taxon>Solanales</taxon>
        <taxon>Solanaceae</taxon>
        <taxon>Solanoideae</taxon>
        <taxon>Solaneae</taxon>
        <taxon>Solanum</taxon>
        <taxon>Solanum subgen. Lycopersicon</taxon>
    </lineage>
</organism>
<evidence type="ECO:0000313" key="13">
    <source>
        <dbReference type="Proteomes" id="UP000004994"/>
    </source>
</evidence>
<dbReference type="AlphaFoldDB" id="A0A3Q7F9Y6"/>
<evidence type="ECO:0000256" key="5">
    <source>
        <dbReference type="ARBA" id="ARBA00022723"/>
    </source>
</evidence>
<evidence type="ECO:0000256" key="2">
    <source>
        <dbReference type="ARBA" id="ARBA00010617"/>
    </source>
</evidence>
<dbReference type="InterPro" id="IPR001128">
    <property type="entry name" value="Cyt_P450"/>
</dbReference>
<dbReference type="GO" id="GO:0016020">
    <property type="term" value="C:membrane"/>
    <property type="evidence" value="ECO:0007669"/>
    <property type="project" value="UniProtKB-SubCell"/>
</dbReference>
<comment type="cofactor">
    <cofactor evidence="11">
        <name>heme</name>
        <dbReference type="ChEBI" id="CHEBI:30413"/>
    </cofactor>
</comment>
<comment type="similarity">
    <text evidence="2">Belongs to the cytochrome P450 family.</text>
</comment>
<evidence type="ECO:0008006" key="14">
    <source>
        <dbReference type="Google" id="ProtNLM"/>
    </source>
</evidence>
<dbReference type="InParanoid" id="A0A3Q7F9Y6"/>
<evidence type="ECO:0000256" key="4">
    <source>
        <dbReference type="ARBA" id="ARBA00022692"/>
    </source>
</evidence>